<protein>
    <submittedName>
        <fullName evidence="2">YbaK/EbsC family protein</fullName>
    </submittedName>
</protein>
<comment type="caution">
    <text evidence="2">The sequence shown here is derived from an EMBL/GenBank/DDBJ whole genome shotgun (WGS) entry which is preliminary data.</text>
</comment>
<dbReference type="SUPFAM" id="SSF55826">
    <property type="entry name" value="YbaK/ProRS associated domain"/>
    <property type="match status" value="1"/>
</dbReference>
<sequence length="154" mass="17159">MRMATTVQRSLASAKCEFDVVVHPHSMTSLESARVAAVPAERMAKSVILDDRHGHFLMAVVPASQHLDMSRVRHSGADWQLSSEAAVASLFHDCEVGAVPALGEPYGMKMLVDPQLTRQQDIYLEAGDHEHLLHLRMDDYLKLVPHAEVRELCH</sequence>
<dbReference type="EMBL" id="JAFEUP010000008">
    <property type="protein sequence ID" value="MBM7063397.1"/>
    <property type="molecule type" value="Genomic_DNA"/>
</dbReference>
<accession>A0ABS2IN25</accession>
<reference evidence="2 3" key="1">
    <citation type="submission" date="2021-02" db="EMBL/GenBank/DDBJ databases">
        <authorList>
            <person name="Lee D.-H."/>
        </authorList>
    </citation>
    <scope>NUCLEOTIDE SEQUENCE [LARGE SCALE GENOMIC DNA]</scope>
    <source>
        <strain evidence="2 3">UL073</strain>
    </source>
</reference>
<gene>
    <name evidence="2" type="ORF">JQX08_21975</name>
</gene>
<feature type="domain" description="YbaK/aminoacyl-tRNA synthetase-associated" evidence="1">
    <location>
        <begin position="23"/>
        <end position="143"/>
    </location>
</feature>
<dbReference type="CDD" id="cd04332">
    <property type="entry name" value="YbaK_like"/>
    <property type="match status" value="1"/>
</dbReference>
<evidence type="ECO:0000313" key="2">
    <source>
        <dbReference type="EMBL" id="MBM7063397.1"/>
    </source>
</evidence>
<dbReference type="InterPro" id="IPR036754">
    <property type="entry name" value="YbaK/aa-tRNA-synt-asso_dom_sf"/>
</dbReference>
<organism evidence="2 3">
    <name type="scientific">Zestomonas insulae</name>
    <dbReference type="NCBI Taxonomy" id="2809017"/>
    <lineage>
        <taxon>Bacteria</taxon>
        <taxon>Pseudomonadati</taxon>
        <taxon>Pseudomonadota</taxon>
        <taxon>Gammaproteobacteria</taxon>
        <taxon>Pseudomonadales</taxon>
        <taxon>Pseudomonadaceae</taxon>
        <taxon>Zestomonas</taxon>
    </lineage>
</organism>
<name>A0ABS2IN25_9GAMM</name>
<dbReference type="RefSeq" id="WP_205350599.1">
    <property type="nucleotide sequence ID" value="NZ_JAFEUP010000008.1"/>
</dbReference>
<evidence type="ECO:0000259" key="1">
    <source>
        <dbReference type="Pfam" id="PF04073"/>
    </source>
</evidence>
<dbReference type="Pfam" id="PF04073">
    <property type="entry name" value="tRNA_edit"/>
    <property type="match status" value="1"/>
</dbReference>
<evidence type="ECO:0000313" key="3">
    <source>
        <dbReference type="Proteomes" id="UP000717995"/>
    </source>
</evidence>
<dbReference type="Gene3D" id="3.90.960.10">
    <property type="entry name" value="YbaK/aminoacyl-tRNA synthetase-associated domain"/>
    <property type="match status" value="1"/>
</dbReference>
<proteinExistence type="predicted"/>
<dbReference type="Proteomes" id="UP000717995">
    <property type="component" value="Unassembled WGS sequence"/>
</dbReference>
<keyword evidence="3" id="KW-1185">Reference proteome</keyword>
<dbReference type="InterPro" id="IPR007214">
    <property type="entry name" value="YbaK/aa-tRNA-synth-assoc-dom"/>
</dbReference>